<dbReference type="Proteomes" id="UP000004986">
    <property type="component" value="Unassembled WGS sequence"/>
</dbReference>
<organism evidence="1 2">
    <name type="scientific">Pseudomonas syringae pv. pisi str. 1704B</name>
    <dbReference type="NCBI Taxonomy" id="629263"/>
    <lineage>
        <taxon>Bacteria</taxon>
        <taxon>Pseudomonadati</taxon>
        <taxon>Pseudomonadota</taxon>
        <taxon>Gammaproteobacteria</taxon>
        <taxon>Pseudomonadales</taxon>
        <taxon>Pseudomonadaceae</taxon>
        <taxon>Pseudomonas</taxon>
        <taxon>Pseudomonas syringae</taxon>
    </lineage>
</organism>
<sequence>GPPVGRPLQYRVSGENIDKVRQHAIELATLLDHNPHVGEVIYDWNEPGKVLRIDINQDKARQLGLSSEDV</sequence>
<protein>
    <submittedName>
        <fullName evidence="1">Acriflavin resistance protein</fullName>
    </submittedName>
</protein>
<feature type="non-terminal residue" evidence="1">
    <location>
        <position position="1"/>
    </location>
</feature>
<proteinExistence type="predicted"/>
<evidence type="ECO:0000313" key="2">
    <source>
        <dbReference type="Proteomes" id="UP000004986"/>
    </source>
</evidence>
<feature type="non-terminal residue" evidence="1">
    <location>
        <position position="70"/>
    </location>
</feature>
<dbReference type="EMBL" id="AEAI01003616">
    <property type="protein sequence ID" value="EGH48907.1"/>
    <property type="molecule type" value="Genomic_DNA"/>
</dbReference>
<evidence type="ECO:0000313" key="1">
    <source>
        <dbReference type="EMBL" id="EGH48907.1"/>
    </source>
</evidence>
<comment type="caution">
    <text evidence="1">The sequence shown here is derived from an EMBL/GenBank/DDBJ whole genome shotgun (WGS) entry which is preliminary data.</text>
</comment>
<accession>F3GPA4</accession>
<name>F3GPA4_PSESJ</name>
<dbReference type="AlphaFoldDB" id="F3GPA4"/>
<gene>
    <name evidence="1" type="ORF">PSYPI_43856</name>
</gene>
<reference evidence="1 2" key="1">
    <citation type="journal article" date="2011" name="PLoS Pathog.">
        <title>Dynamic evolution of pathogenicity revealed by sequencing and comparative genomics of 19 Pseudomonas syringae isolates.</title>
        <authorList>
            <person name="Baltrus D.A."/>
            <person name="Nishimura M.T."/>
            <person name="Romanchuk A."/>
            <person name="Chang J.H."/>
            <person name="Mukhtar M.S."/>
            <person name="Cherkis K."/>
            <person name="Roach J."/>
            <person name="Grant S.R."/>
            <person name="Jones C.D."/>
            <person name="Dangl J.L."/>
        </authorList>
    </citation>
    <scope>NUCLEOTIDE SEQUENCE [LARGE SCALE GENOMIC DNA]</scope>
    <source>
        <strain evidence="1 2">1704B</strain>
    </source>
</reference>
<keyword evidence="2" id="KW-1185">Reference proteome</keyword>